<evidence type="ECO:0000313" key="5">
    <source>
        <dbReference type="Proteomes" id="UP000529417"/>
    </source>
</evidence>
<evidence type="ECO:0000256" key="1">
    <source>
        <dbReference type="ARBA" id="ARBA00010692"/>
    </source>
</evidence>
<feature type="transmembrane region" description="Helical" evidence="3">
    <location>
        <begin position="116"/>
        <end position="138"/>
    </location>
</feature>
<gene>
    <name evidence="4" type="ORF">HUK65_15765</name>
</gene>
<dbReference type="EMBL" id="JACBXS010000046">
    <property type="protein sequence ID" value="NYS26444.1"/>
    <property type="molecule type" value="Genomic_DNA"/>
</dbReference>
<dbReference type="Pfam" id="PF02632">
    <property type="entry name" value="BioY"/>
    <property type="match status" value="1"/>
</dbReference>
<keyword evidence="2" id="KW-0813">Transport</keyword>
<dbReference type="PANTHER" id="PTHR34295">
    <property type="entry name" value="BIOTIN TRANSPORTER BIOY"/>
    <property type="match status" value="1"/>
</dbReference>
<dbReference type="AlphaFoldDB" id="A0A7Z0I2Q8"/>
<feature type="transmembrane region" description="Helical" evidence="3">
    <location>
        <begin position="12"/>
        <end position="32"/>
    </location>
</feature>
<organism evidence="4 5">
    <name type="scientific">Rhabdonatronobacter sediminivivens</name>
    <dbReference type="NCBI Taxonomy" id="2743469"/>
    <lineage>
        <taxon>Bacteria</taxon>
        <taxon>Pseudomonadati</taxon>
        <taxon>Pseudomonadota</taxon>
        <taxon>Alphaproteobacteria</taxon>
        <taxon>Rhodobacterales</taxon>
        <taxon>Paracoccaceae</taxon>
        <taxon>Rhabdonatronobacter</taxon>
    </lineage>
</organism>
<feature type="transmembrane region" description="Helical" evidence="3">
    <location>
        <begin position="38"/>
        <end position="55"/>
    </location>
</feature>
<comment type="subcellular location">
    <subcellularLocation>
        <location evidence="2">Cell membrane</location>
        <topology evidence="2">Multi-pass membrane protein</topology>
    </subcellularLocation>
</comment>
<accession>A0A7Z0I2Q8</accession>
<dbReference type="Gene3D" id="1.10.1760.20">
    <property type="match status" value="1"/>
</dbReference>
<reference evidence="4 5" key="1">
    <citation type="journal article" date="2000" name="Arch. Microbiol.">
        <title>Rhodobaca bogoriensis gen. nov. and sp. nov., an alkaliphilic purple nonsulfur bacterium from African Rift Valley soda lakes.</title>
        <authorList>
            <person name="Milford A.D."/>
            <person name="Achenbach L.A."/>
            <person name="Jung D.O."/>
            <person name="Madigan M.T."/>
        </authorList>
    </citation>
    <scope>NUCLEOTIDE SEQUENCE [LARGE SCALE GENOMIC DNA]</scope>
    <source>
        <strain evidence="4 5">2376</strain>
    </source>
</reference>
<feature type="transmembrane region" description="Helical" evidence="3">
    <location>
        <begin position="158"/>
        <end position="175"/>
    </location>
</feature>
<comment type="similarity">
    <text evidence="1 2">Belongs to the BioY family.</text>
</comment>
<feature type="transmembrane region" description="Helical" evidence="3">
    <location>
        <begin position="62"/>
        <end position="81"/>
    </location>
</feature>
<dbReference type="GO" id="GO:0015225">
    <property type="term" value="F:biotin transmembrane transporter activity"/>
    <property type="evidence" value="ECO:0007669"/>
    <property type="project" value="UniProtKB-UniRule"/>
</dbReference>
<sequence>MGGTESAFRKGVMVLAGAMLITLGARLSVPMWPVPMSLQTLAVLMVGFGLGARLGAASVMTYLAMGAMGLPVFVAGAGVPMLLGPTAGFLFGFVAMAWAAGLAAERGLARGVLRTGLVAVALSAALYVPGVLWLVAITPLDILGAINAGMLPFVMGDVIKAAMAALMVTGAWAALKRAKG</sequence>
<dbReference type="InterPro" id="IPR003784">
    <property type="entry name" value="BioY"/>
</dbReference>
<protein>
    <recommendedName>
        <fullName evidence="2">Biotin transporter</fullName>
    </recommendedName>
</protein>
<evidence type="ECO:0000256" key="3">
    <source>
        <dbReference type="SAM" id="Phobius"/>
    </source>
</evidence>
<keyword evidence="3" id="KW-1133">Transmembrane helix</keyword>
<dbReference type="Proteomes" id="UP000529417">
    <property type="component" value="Unassembled WGS sequence"/>
</dbReference>
<dbReference type="PIRSF" id="PIRSF016661">
    <property type="entry name" value="BioY"/>
    <property type="match status" value="1"/>
</dbReference>
<keyword evidence="2 3" id="KW-0472">Membrane</keyword>
<comment type="caution">
    <text evidence="4">The sequence shown here is derived from an EMBL/GenBank/DDBJ whole genome shotgun (WGS) entry which is preliminary data.</text>
</comment>
<keyword evidence="3" id="KW-0812">Transmembrane</keyword>
<feature type="transmembrane region" description="Helical" evidence="3">
    <location>
        <begin position="87"/>
        <end position="104"/>
    </location>
</feature>
<evidence type="ECO:0000313" key="4">
    <source>
        <dbReference type="EMBL" id="NYS26444.1"/>
    </source>
</evidence>
<keyword evidence="5" id="KW-1185">Reference proteome</keyword>
<dbReference type="PANTHER" id="PTHR34295:SF1">
    <property type="entry name" value="BIOTIN TRANSPORTER BIOY"/>
    <property type="match status" value="1"/>
</dbReference>
<dbReference type="GO" id="GO:0005886">
    <property type="term" value="C:plasma membrane"/>
    <property type="evidence" value="ECO:0007669"/>
    <property type="project" value="UniProtKB-SubCell"/>
</dbReference>
<evidence type="ECO:0000256" key="2">
    <source>
        <dbReference type="PIRNR" id="PIRNR016661"/>
    </source>
</evidence>
<name>A0A7Z0I2Q8_9RHOB</name>
<keyword evidence="2" id="KW-1003">Cell membrane</keyword>
<proteinExistence type="inferred from homology"/>